<comment type="caution">
    <text evidence="2">The sequence shown here is derived from an EMBL/GenBank/DDBJ whole genome shotgun (WGS) entry which is preliminary data.</text>
</comment>
<proteinExistence type="predicted"/>
<evidence type="ECO:0000256" key="1">
    <source>
        <dbReference type="SAM" id="Phobius"/>
    </source>
</evidence>
<accession>A0A849CK29</accession>
<protein>
    <submittedName>
        <fullName evidence="2">Uncharacterized protein</fullName>
    </submittedName>
</protein>
<keyword evidence="1" id="KW-0812">Transmembrane</keyword>
<feature type="transmembrane region" description="Helical" evidence="1">
    <location>
        <begin position="6"/>
        <end position="25"/>
    </location>
</feature>
<dbReference type="Proteomes" id="UP000540079">
    <property type="component" value="Unassembled WGS sequence"/>
</dbReference>
<keyword evidence="1" id="KW-1133">Transmembrane helix</keyword>
<name>A0A849CK29_PASMD</name>
<reference evidence="2 3" key="1">
    <citation type="journal article" date="2018" name="Front. Microbiol.">
        <title>Genetic and Phylogenetic Characteristics of Pasteurella multocida Isolates From Different Host Species.</title>
        <authorList>
            <person name="Peng Z."/>
            <person name="Liang W."/>
            <person name="Wang F."/>
            <person name="Xu Z."/>
            <person name="Xie Z."/>
            <person name="Lian Z."/>
            <person name="Hua L."/>
            <person name="Zhou R."/>
            <person name="Chen H."/>
            <person name="Wu B."/>
        </authorList>
    </citation>
    <scope>NUCLEOTIDE SEQUENCE [LARGE SCALE GENOMIC DNA]</scope>
    <source>
        <strain evidence="2 3">HNA06</strain>
    </source>
</reference>
<gene>
    <name evidence="2" type="ORF">C2800_02330</name>
</gene>
<organism evidence="2 3">
    <name type="scientific">Pasteurella multocida</name>
    <dbReference type="NCBI Taxonomy" id="747"/>
    <lineage>
        <taxon>Bacteria</taxon>
        <taxon>Pseudomonadati</taxon>
        <taxon>Pseudomonadota</taxon>
        <taxon>Gammaproteobacteria</taxon>
        <taxon>Pasteurellales</taxon>
        <taxon>Pasteurellaceae</taxon>
        <taxon>Pasteurella</taxon>
    </lineage>
</organism>
<evidence type="ECO:0000313" key="3">
    <source>
        <dbReference type="Proteomes" id="UP000540079"/>
    </source>
</evidence>
<dbReference type="AlphaFoldDB" id="A0A849CK29"/>
<evidence type="ECO:0000313" key="2">
    <source>
        <dbReference type="EMBL" id="NNI78278.1"/>
    </source>
</evidence>
<dbReference type="EMBL" id="PPVL01000002">
    <property type="protein sequence ID" value="NNI78278.1"/>
    <property type="molecule type" value="Genomic_DNA"/>
</dbReference>
<sequence length="74" mass="8665">MQIKTVVFVILITKYPTGMNFYWLFKITYFIMQKNQNSMLKKKLMAIFQNGVGDRGILDFTVILHTKRGNTLCV</sequence>
<keyword evidence="1" id="KW-0472">Membrane</keyword>